<evidence type="ECO:0008006" key="2">
    <source>
        <dbReference type="Google" id="ProtNLM"/>
    </source>
</evidence>
<proteinExistence type="predicted"/>
<protein>
    <recommendedName>
        <fullName evidence="2">Cytochrome c-552/DMSO reductase-like haem-binding domain-containing protein</fullName>
    </recommendedName>
</protein>
<dbReference type="EMBL" id="UINC01031327">
    <property type="protein sequence ID" value="SVB17188.1"/>
    <property type="molecule type" value="Genomic_DNA"/>
</dbReference>
<accession>A0A382BTN4</accession>
<gene>
    <name evidence="1" type="ORF">METZ01_LOCUS170042</name>
</gene>
<dbReference type="AlphaFoldDB" id="A0A382BTN4"/>
<organism evidence="1">
    <name type="scientific">marine metagenome</name>
    <dbReference type="NCBI Taxonomy" id="408172"/>
    <lineage>
        <taxon>unclassified sequences</taxon>
        <taxon>metagenomes</taxon>
        <taxon>ecological metagenomes</taxon>
    </lineage>
</organism>
<name>A0A382BTN4_9ZZZZ</name>
<reference evidence="1" key="1">
    <citation type="submission" date="2018-05" db="EMBL/GenBank/DDBJ databases">
        <authorList>
            <person name="Lanie J.A."/>
            <person name="Ng W.-L."/>
            <person name="Kazmierczak K.M."/>
            <person name="Andrzejewski T.M."/>
            <person name="Davidsen T.M."/>
            <person name="Wayne K.J."/>
            <person name="Tettelin H."/>
            <person name="Glass J.I."/>
            <person name="Rusch D."/>
            <person name="Podicherti R."/>
            <person name="Tsui H.-C.T."/>
            <person name="Winkler M.E."/>
        </authorList>
    </citation>
    <scope>NUCLEOTIDE SEQUENCE</scope>
</reference>
<sequence length="286" mass="31596">MKRFAPIAALLVVMATSGVEAHQGEMGFMFQFPAGLEPTLDGEMDDWAFIPEVYYNRAESMFNQFGAPLDLSDFNSYQIWGYSLATNKAYLGAWVSDDAIHNTEKWSTTTDWDHTGGQFRGFGDKSEEFQERWTGAQAQRYDLYAPTFASGGFYTSHRGSAEWAGVPPHLEWGGKYTKGEVNSFEPAEMQAEFAITPWDDAHPDGPEASTEHIFAVNQIIGLEANWGDKDPDPGAYDDAYWSLFGGIGASAQADQFCDFLLAPLEPGLPTAVENSTWGQVKASFAQ</sequence>
<evidence type="ECO:0000313" key="1">
    <source>
        <dbReference type="EMBL" id="SVB17188.1"/>
    </source>
</evidence>